<protein>
    <submittedName>
        <fullName evidence="1">Uncharacterized protein</fullName>
    </submittedName>
</protein>
<dbReference type="Proteomes" id="UP000011713">
    <property type="component" value="Unassembled WGS sequence"/>
</dbReference>
<reference evidence="2" key="1">
    <citation type="journal article" date="2010" name="Science">
        <title>Signatures of adaptation to obligate biotrophy in the Hyaloperonospora arabidopsidis genome.</title>
        <authorList>
            <person name="Baxter L."/>
            <person name="Tripathy S."/>
            <person name="Ishaque N."/>
            <person name="Boot N."/>
            <person name="Cabral A."/>
            <person name="Kemen E."/>
            <person name="Thines M."/>
            <person name="Ah-Fong A."/>
            <person name="Anderson R."/>
            <person name="Badejoko W."/>
            <person name="Bittner-Eddy P."/>
            <person name="Boore J.L."/>
            <person name="Chibucos M.C."/>
            <person name="Coates M."/>
            <person name="Dehal P."/>
            <person name="Delehaunty K."/>
            <person name="Dong S."/>
            <person name="Downton P."/>
            <person name="Dumas B."/>
            <person name="Fabro G."/>
            <person name="Fronick C."/>
            <person name="Fuerstenberg S.I."/>
            <person name="Fulton L."/>
            <person name="Gaulin E."/>
            <person name="Govers F."/>
            <person name="Hughes L."/>
            <person name="Humphray S."/>
            <person name="Jiang R.H."/>
            <person name="Judelson H."/>
            <person name="Kamoun S."/>
            <person name="Kyung K."/>
            <person name="Meijer H."/>
            <person name="Minx P."/>
            <person name="Morris P."/>
            <person name="Nelson J."/>
            <person name="Phuntumart V."/>
            <person name="Qutob D."/>
            <person name="Rehmany A."/>
            <person name="Rougon-Cardoso A."/>
            <person name="Ryden P."/>
            <person name="Torto-Alalibo T."/>
            <person name="Studholme D."/>
            <person name="Wang Y."/>
            <person name="Win J."/>
            <person name="Wood J."/>
            <person name="Clifton S.W."/>
            <person name="Rogers J."/>
            <person name="Van den Ackerveken G."/>
            <person name="Jones J.D."/>
            <person name="McDowell J.M."/>
            <person name="Beynon J."/>
            <person name="Tyler B.M."/>
        </authorList>
    </citation>
    <scope>NUCLEOTIDE SEQUENCE [LARGE SCALE GENOMIC DNA]</scope>
    <source>
        <strain evidence="2">Emoy2</strain>
    </source>
</reference>
<dbReference type="HOGENOM" id="CLU_3145659_0_0_1"/>
<dbReference type="VEuPathDB" id="FungiDB:HpaG809855"/>
<organism evidence="1 2">
    <name type="scientific">Hyaloperonospora arabidopsidis (strain Emoy2)</name>
    <name type="common">Downy mildew agent</name>
    <name type="synonym">Peronospora arabidopsidis</name>
    <dbReference type="NCBI Taxonomy" id="559515"/>
    <lineage>
        <taxon>Eukaryota</taxon>
        <taxon>Sar</taxon>
        <taxon>Stramenopiles</taxon>
        <taxon>Oomycota</taxon>
        <taxon>Peronosporomycetes</taxon>
        <taxon>Peronosporales</taxon>
        <taxon>Peronosporaceae</taxon>
        <taxon>Hyaloperonospora</taxon>
    </lineage>
</organism>
<dbReference type="EnsemblProtists" id="HpaT809855">
    <property type="protein sequence ID" value="HpaP809855"/>
    <property type="gene ID" value="HpaG809855"/>
</dbReference>
<accession>M4BTR9</accession>
<proteinExistence type="predicted"/>
<evidence type="ECO:0000313" key="2">
    <source>
        <dbReference type="Proteomes" id="UP000011713"/>
    </source>
</evidence>
<reference evidence="1" key="2">
    <citation type="submission" date="2015-06" db="UniProtKB">
        <authorList>
            <consortium name="EnsemblProtists"/>
        </authorList>
    </citation>
    <scope>IDENTIFICATION</scope>
    <source>
        <strain evidence="1">Emoy2</strain>
    </source>
</reference>
<dbReference type="AlphaFoldDB" id="M4BTR9"/>
<dbReference type="InParanoid" id="M4BTR9"/>
<name>M4BTR9_HYAAE</name>
<keyword evidence="2" id="KW-1185">Reference proteome</keyword>
<evidence type="ECO:0000313" key="1">
    <source>
        <dbReference type="EnsemblProtists" id="HpaP809855"/>
    </source>
</evidence>
<sequence length="49" mass="5601">MTFIDEHLPSFTVYVASQSRHVDPSRWKLVKTNVISVCILRETSGPKLL</sequence>
<dbReference type="EMBL" id="JH597866">
    <property type="status" value="NOT_ANNOTATED_CDS"/>
    <property type="molecule type" value="Genomic_DNA"/>
</dbReference>